<evidence type="ECO:0000313" key="5">
    <source>
        <dbReference type="Proteomes" id="UP000383932"/>
    </source>
</evidence>
<dbReference type="Proteomes" id="UP000383932">
    <property type="component" value="Unassembled WGS sequence"/>
</dbReference>
<reference evidence="4 5" key="1">
    <citation type="journal article" date="2019" name="Fungal Biol. Biotechnol.">
        <title>Draft genome sequence of fastidious pathogen Ceratobasidium theobromae, which causes vascular-streak dieback in Theobroma cacao.</title>
        <authorList>
            <person name="Ali S.S."/>
            <person name="Asman A."/>
            <person name="Shao J."/>
            <person name="Firmansyah A.P."/>
            <person name="Susilo A.W."/>
            <person name="Rosmana A."/>
            <person name="McMahon P."/>
            <person name="Junaid M."/>
            <person name="Guest D."/>
            <person name="Kheng T.Y."/>
            <person name="Meinhardt L.W."/>
            <person name="Bailey B.A."/>
        </authorList>
    </citation>
    <scope>NUCLEOTIDE SEQUENCE [LARGE SCALE GENOMIC DNA]</scope>
    <source>
        <strain evidence="4 5">CT2</strain>
    </source>
</reference>
<evidence type="ECO:0000313" key="4">
    <source>
        <dbReference type="EMBL" id="KAB5589204.1"/>
    </source>
</evidence>
<dbReference type="EMBL" id="SSOP01000303">
    <property type="protein sequence ID" value="KAB5589204.1"/>
    <property type="molecule type" value="Genomic_DNA"/>
</dbReference>
<keyword evidence="2" id="KW-0479">Metal-binding</keyword>
<dbReference type="PANTHER" id="PTHR48471">
    <property type="entry name" value="DDE TNP4 DOMAIN-CONTAINING PROTEIN"/>
    <property type="match status" value="1"/>
</dbReference>
<organism evidence="4 5">
    <name type="scientific">Ceratobasidium theobromae</name>
    <dbReference type="NCBI Taxonomy" id="1582974"/>
    <lineage>
        <taxon>Eukaryota</taxon>
        <taxon>Fungi</taxon>
        <taxon>Dikarya</taxon>
        <taxon>Basidiomycota</taxon>
        <taxon>Agaricomycotina</taxon>
        <taxon>Agaricomycetes</taxon>
        <taxon>Cantharellales</taxon>
        <taxon>Ceratobasidiaceae</taxon>
        <taxon>Ceratobasidium</taxon>
    </lineage>
</organism>
<dbReference type="AlphaFoldDB" id="A0A5N5QC08"/>
<proteinExistence type="predicted"/>
<keyword evidence="4" id="KW-0540">Nuclease</keyword>
<feature type="domain" description="DDE Tnp4" evidence="3">
    <location>
        <begin position="72"/>
        <end position="216"/>
    </location>
</feature>
<keyword evidence="4" id="KW-0255">Endonuclease</keyword>
<dbReference type="GO" id="GO:0004519">
    <property type="term" value="F:endonuclease activity"/>
    <property type="evidence" value="ECO:0007669"/>
    <property type="project" value="UniProtKB-KW"/>
</dbReference>
<sequence>MNETALQIIFALVPSTVSRYINFAMDLLLDVLERIPEGRLCWPTPDVMHISLEIINRKHPNAQYLAGAFGFMDGLNLPVSTSKDEAKQNANYNGWLHAHVISNIIVYSPDGTIITAVVNAPGSWHDANVARPVYALLRDKTPNGFFLIADSAFPKLGSGVEQKIKVPLKSGTRIRGTQAQIEQLKQESREVTVARQAAEWGMCALQGCFSRLYMPMDTHNPTGQL</sequence>
<evidence type="ECO:0000256" key="1">
    <source>
        <dbReference type="ARBA" id="ARBA00001968"/>
    </source>
</evidence>
<dbReference type="OrthoDB" id="78198at2759"/>
<dbReference type="PANTHER" id="PTHR48471:SF1">
    <property type="entry name" value="DDE TNP4 DOMAIN-CONTAINING PROTEIN"/>
    <property type="match status" value="1"/>
</dbReference>
<dbReference type="Pfam" id="PF13359">
    <property type="entry name" value="DDE_Tnp_4"/>
    <property type="match status" value="1"/>
</dbReference>
<name>A0A5N5QC08_9AGAM</name>
<dbReference type="GO" id="GO:0046872">
    <property type="term" value="F:metal ion binding"/>
    <property type="evidence" value="ECO:0007669"/>
    <property type="project" value="UniProtKB-KW"/>
</dbReference>
<comment type="caution">
    <text evidence="4">The sequence shown here is derived from an EMBL/GenBank/DDBJ whole genome shotgun (WGS) entry which is preliminary data.</text>
</comment>
<comment type="cofactor">
    <cofactor evidence="1">
        <name>a divalent metal cation</name>
        <dbReference type="ChEBI" id="CHEBI:60240"/>
    </cofactor>
</comment>
<accession>A0A5N5QC08</accession>
<dbReference type="InterPro" id="IPR027806">
    <property type="entry name" value="HARBI1_dom"/>
</dbReference>
<protein>
    <submittedName>
        <fullName evidence="4">DDE family endonuclease</fullName>
    </submittedName>
</protein>
<keyword evidence="5" id="KW-1185">Reference proteome</keyword>
<keyword evidence="4" id="KW-0378">Hydrolase</keyword>
<evidence type="ECO:0000259" key="3">
    <source>
        <dbReference type="Pfam" id="PF13359"/>
    </source>
</evidence>
<gene>
    <name evidence="4" type="ORF">CTheo_7362</name>
</gene>
<evidence type="ECO:0000256" key="2">
    <source>
        <dbReference type="ARBA" id="ARBA00022723"/>
    </source>
</evidence>